<gene>
    <name evidence="10" type="ORF">FDP41_011758</name>
</gene>
<evidence type="ECO:0000256" key="5">
    <source>
        <dbReference type="ARBA" id="ARBA00022786"/>
    </source>
</evidence>
<dbReference type="PANTHER" id="PTHR10953">
    <property type="entry name" value="UBIQUITIN-ACTIVATING ENZYME E1"/>
    <property type="match status" value="1"/>
</dbReference>
<dbReference type="InterPro" id="IPR035985">
    <property type="entry name" value="Ubiquitin-activating_enz"/>
</dbReference>
<feature type="coiled-coil region" evidence="8">
    <location>
        <begin position="2"/>
        <end position="29"/>
    </location>
</feature>
<keyword evidence="8" id="KW-0175">Coiled coil</keyword>
<dbReference type="GeneID" id="68118973"/>
<dbReference type="CDD" id="cd00757">
    <property type="entry name" value="ThiF_MoeB_HesA_family"/>
    <property type="match status" value="1"/>
</dbReference>
<evidence type="ECO:0000313" key="11">
    <source>
        <dbReference type="Proteomes" id="UP000444721"/>
    </source>
</evidence>
<keyword evidence="6" id="KW-0862">Zinc</keyword>
<evidence type="ECO:0000256" key="8">
    <source>
        <dbReference type="SAM" id="Coils"/>
    </source>
</evidence>
<dbReference type="GO" id="GO:0005524">
    <property type="term" value="F:ATP binding"/>
    <property type="evidence" value="ECO:0007669"/>
    <property type="project" value="UniProtKB-KW"/>
</dbReference>
<dbReference type="OrthoDB" id="206053at2759"/>
<evidence type="ECO:0000256" key="3">
    <source>
        <dbReference type="ARBA" id="ARBA00022723"/>
    </source>
</evidence>
<accession>A0A6A5BXA6</accession>
<dbReference type="EMBL" id="VFQX01000012">
    <property type="protein sequence ID" value="KAF0981897.1"/>
    <property type="molecule type" value="Genomic_DNA"/>
</dbReference>
<evidence type="ECO:0000256" key="4">
    <source>
        <dbReference type="ARBA" id="ARBA00022741"/>
    </source>
</evidence>
<keyword evidence="5" id="KW-0833">Ubl conjugation pathway</keyword>
<dbReference type="AlphaFoldDB" id="A0A6A5BXA6"/>
<proteinExistence type="inferred from homology"/>
<evidence type="ECO:0000256" key="1">
    <source>
        <dbReference type="ARBA" id="ARBA00005339"/>
    </source>
</evidence>
<dbReference type="GO" id="GO:0005829">
    <property type="term" value="C:cytosol"/>
    <property type="evidence" value="ECO:0007669"/>
    <property type="project" value="TreeGrafter"/>
</dbReference>
<keyword evidence="7" id="KW-0067">ATP-binding</keyword>
<dbReference type="PANTHER" id="PTHR10953:SF9">
    <property type="entry name" value="UBIQUITIN-LIKE MODIFIER-ACTIVATING ENZYME 5"/>
    <property type="match status" value="1"/>
</dbReference>
<dbReference type="RefSeq" id="XP_044566610.1">
    <property type="nucleotide sequence ID" value="XM_044702202.1"/>
</dbReference>
<dbReference type="Gene3D" id="3.40.50.720">
    <property type="entry name" value="NAD(P)-binding Rossmann-like Domain"/>
    <property type="match status" value="1"/>
</dbReference>
<keyword evidence="3" id="KW-0479">Metal-binding</keyword>
<organism evidence="10 11">
    <name type="scientific">Naegleria fowleri</name>
    <name type="common">Brain eating amoeba</name>
    <dbReference type="NCBI Taxonomy" id="5763"/>
    <lineage>
        <taxon>Eukaryota</taxon>
        <taxon>Discoba</taxon>
        <taxon>Heterolobosea</taxon>
        <taxon>Tetramitia</taxon>
        <taxon>Eutetramitia</taxon>
        <taxon>Vahlkampfiidae</taxon>
        <taxon>Naegleria</taxon>
    </lineage>
</organism>
<dbReference type="GO" id="GO:0071569">
    <property type="term" value="P:protein ufmylation"/>
    <property type="evidence" value="ECO:0007669"/>
    <property type="project" value="TreeGrafter"/>
</dbReference>
<dbReference type="PROSITE" id="PS00065">
    <property type="entry name" value="D_2_HYDROXYACID_DH_1"/>
    <property type="match status" value="1"/>
</dbReference>
<evidence type="ECO:0000259" key="9">
    <source>
        <dbReference type="Pfam" id="PF00899"/>
    </source>
</evidence>
<dbReference type="SUPFAM" id="SSF69572">
    <property type="entry name" value="Activating enzymes of the ubiquitin-like proteins"/>
    <property type="match status" value="1"/>
</dbReference>
<evidence type="ECO:0000256" key="6">
    <source>
        <dbReference type="ARBA" id="ARBA00022833"/>
    </source>
</evidence>
<dbReference type="InterPro" id="IPR029752">
    <property type="entry name" value="D-isomer_DH_CS1"/>
</dbReference>
<dbReference type="VEuPathDB" id="AmoebaDB:FDP41_011758"/>
<reference evidence="10 11" key="1">
    <citation type="journal article" date="2019" name="Sci. Rep.">
        <title>Nanopore sequencing improves the draft genome of the human pathogenic amoeba Naegleria fowleri.</title>
        <authorList>
            <person name="Liechti N."/>
            <person name="Schurch N."/>
            <person name="Bruggmann R."/>
            <person name="Wittwer M."/>
        </authorList>
    </citation>
    <scope>NUCLEOTIDE SEQUENCE [LARGE SCALE GENOMIC DNA]</scope>
    <source>
        <strain evidence="10 11">ATCC 30894</strain>
    </source>
</reference>
<dbReference type="GO" id="GO:0046872">
    <property type="term" value="F:metal ion binding"/>
    <property type="evidence" value="ECO:0007669"/>
    <property type="project" value="UniProtKB-KW"/>
</dbReference>
<evidence type="ECO:0000256" key="2">
    <source>
        <dbReference type="ARBA" id="ARBA00016279"/>
    </source>
</evidence>
<sequence length="413" mass="46512">MAQNQEERIKQLEEEVAQLRKQLSEQQSPSSGGTKVVREKITKISSEVKDDNPYSRLMALSSMGIVKNYERIRDFTVAVVGLGGVGAVVCEMLTRCGIGKLILFDFDIVSLANMNRLFFTPEQVGMTKVDASKETLSKINPDVVFETCSYNITSIENFDKFMHTINTGNLLTNGKVDLVLSCVDNFEARVAINRACNELNIRWMESGVSEDAVSGHIQFMVPGLTACYECAPPLVVASGVKQVKREGVCAASLPTTMGITAGLLVQGVLKYLLRFGKISYYLGYSAMNDYFPTMKVRPNPTCSNPMCVKRQEEIKMLKEQGALDLDLDEDEKEQVEETKVVHTDNTWGIEVVDDEQDNTIDYHSHSHKHEHLSEGLEYQYEKEKKLVHEHELVNVENQDLDELMKQLRDTMMD</sequence>
<feature type="domain" description="THIF-type NAD/FAD binding fold" evidence="9">
    <location>
        <begin position="54"/>
        <end position="303"/>
    </location>
</feature>
<evidence type="ECO:0000256" key="7">
    <source>
        <dbReference type="ARBA" id="ARBA00022840"/>
    </source>
</evidence>
<dbReference type="GO" id="GO:0071566">
    <property type="term" value="F:UFM1 activating enzyme activity"/>
    <property type="evidence" value="ECO:0007669"/>
    <property type="project" value="TreeGrafter"/>
</dbReference>
<keyword evidence="4" id="KW-0547">Nucleotide-binding</keyword>
<dbReference type="Proteomes" id="UP000444721">
    <property type="component" value="Unassembled WGS sequence"/>
</dbReference>
<comment type="caution">
    <text evidence="10">The sequence shown here is derived from an EMBL/GenBank/DDBJ whole genome shotgun (WGS) entry which is preliminary data.</text>
</comment>
<dbReference type="FunFam" id="3.40.50.720:FF:000531">
    <property type="entry name" value="NAD/FAD dependent dehydrogenase, putative"/>
    <property type="match status" value="1"/>
</dbReference>
<protein>
    <recommendedName>
        <fullName evidence="2">Ubiquitin-like modifier-activating enzyme 5</fullName>
    </recommendedName>
</protein>
<dbReference type="OMA" id="MNIVKDY"/>
<dbReference type="VEuPathDB" id="AmoebaDB:NfTy_021440"/>
<dbReference type="InterPro" id="IPR045886">
    <property type="entry name" value="ThiF/MoeB/HesA"/>
</dbReference>
<name>A0A6A5BXA6_NAEFO</name>
<keyword evidence="11" id="KW-1185">Reference proteome</keyword>
<dbReference type="Pfam" id="PF00899">
    <property type="entry name" value="ThiF"/>
    <property type="match status" value="1"/>
</dbReference>
<evidence type="ECO:0000313" key="10">
    <source>
        <dbReference type="EMBL" id="KAF0981897.1"/>
    </source>
</evidence>
<dbReference type="InterPro" id="IPR000594">
    <property type="entry name" value="ThiF_NAD_FAD-bd"/>
</dbReference>
<comment type="similarity">
    <text evidence="1">Belongs to the ubiquitin-activating E1 family. UBA5 subfamily.</text>
</comment>
<dbReference type="VEuPathDB" id="AmoebaDB:NF0040440"/>